<feature type="region of interest" description="Disordered" evidence="5">
    <location>
        <begin position="1347"/>
        <end position="1367"/>
    </location>
</feature>
<feature type="compositionally biased region" description="Pro residues" evidence="5">
    <location>
        <begin position="553"/>
        <end position="562"/>
    </location>
</feature>
<feature type="region of interest" description="Disordered" evidence="5">
    <location>
        <begin position="1763"/>
        <end position="1784"/>
    </location>
</feature>
<dbReference type="SUPFAM" id="SSF50044">
    <property type="entry name" value="SH3-domain"/>
    <property type="match status" value="3"/>
</dbReference>
<feature type="compositionally biased region" description="Low complexity" evidence="5">
    <location>
        <begin position="112"/>
        <end position="131"/>
    </location>
</feature>
<feature type="compositionally biased region" description="Low complexity" evidence="5">
    <location>
        <begin position="89"/>
        <end position="98"/>
    </location>
</feature>
<feature type="region of interest" description="Disordered" evidence="5">
    <location>
        <begin position="999"/>
        <end position="1023"/>
    </location>
</feature>
<gene>
    <name evidence="9 10 11" type="primary">sorbs2b</name>
</gene>
<dbReference type="InterPro" id="IPR050384">
    <property type="entry name" value="Endophilin_SH3RF"/>
</dbReference>
<dbReference type="InterPro" id="IPR003127">
    <property type="entry name" value="SoHo_dom"/>
</dbReference>
<dbReference type="SMART" id="SM00326">
    <property type="entry name" value="SH3"/>
    <property type="match status" value="3"/>
</dbReference>
<dbReference type="Pfam" id="PF02208">
    <property type="entry name" value="Sorb"/>
    <property type="match status" value="1"/>
</dbReference>
<feature type="region of interest" description="Disordered" evidence="5">
    <location>
        <begin position="1032"/>
        <end position="1051"/>
    </location>
</feature>
<dbReference type="PRINTS" id="PR00452">
    <property type="entry name" value="SH3DOMAIN"/>
</dbReference>
<feature type="compositionally biased region" description="Polar residues" evidence="5">
    <location>
        <begin position="515"/>
        <end position="547"/>
    </location>
</feature>
<dbReference type="PANTHER" id="PTHR14167">
    <property type="entry name" value="SH3 DOMAIN-CONTAINING"/>
    <property type="match status" value="1"/>
</dbReference>
<feature type="domain" description="SoHo" evidence="7">
    <location>
        <begin position="438"/>
        <end position="500"/>
    </location>
</feature>
<feature type="compositionally biased region" description="Polar residues" evidence="5">
    <location>
        <begin position="1890"/>
        <end position="1900"/>
    </location>
</feature>
<feature type="compositionally biased region" description="Low complexity" evidence="5">
    <location>
        <begin position="1554"/>
        <end position="1572"/>
    </location>
</feature>
<evidence type="ECO:0000256" key="1">
    <source>
        <dbReference type="ARBA" id="ARBA00004282"/>
    </source>
</evidence>
<dbReference type="STRING" id="8030.ENSSSAP00000094028"/>
<dbReference type="PROSITE" id="PS50002">
    <property type="entry name" value="SH3"/>
    <property type="match status" value="3"/>
</dbReference>
<dbReference type="KEGG" id="sasa:106612023"/>
<dbReference type="PROSITE" id="PS50831">
    <property type="entry name" value="SOHO"/>
    <property type="match status" value="1"/>
</dbReference>
<feature type="region of interest" description="Disordered" evidence="5">
    <location>
        <begin position="1882"/>
        <end position="1914"/>
    </location>
</feature>
<dbReference type="InterPro" id="IPR001452">
    <property type="entry name" value="SH3_domain"/>
</dbReference>
<feature type="compositionally biased region" description="Polar residues" evidence="5">
    <location>
        <begin position="1289"/>
        <end position="1300"/>
    </location>
</feature>
<keyword evidence="3" id="KW-0965">Cell junction</keyword>
<accession>A0A1S3SVA8</accession>
<feature type="compositionally biased region" description="Polar residues" evidence="5">
    <location>
        <begin position="100"/>
        <end position="111"/>
    </location>
</feature>
<feature type="region of interest" description="Disordered" evidence="5">
    <location>
        <begin position="1965"/>
        <end position="1988"/>
    </location>
</feature>
<evidence type="ECO:0000259" key="7">
    <source>
        <dbReference type="PROSITE" id="PS50831"/>
    </source>
</evidence>
<dbReference type="Pfam" id="PF14604">
    <property type="entry name" value="SH3_9"/>
    <property type="match status" value="1"/>
</dbReference>
<dbReference type="Gene3D" id="2.30.30.40">
    <property type="entry name" value="SH3 Domains"/>
    <property type="match status" value="3"/>
</dbReference>
<dbReference type="Bgee" id="ENSSSAG00000072262">
    <property type="expression patterns" value="Expressed in heart and 18 other cell types or tissues"/>
</dbReference>
<feature type="compositionally biased region" description="Basic and acidic residues" evidence="5">
    <location>
        <begin position="567"/>
        <end position="585"/>
    </location>
</feature>
<reference evidence="9 10" key="1">
    <citation type="submission" date="2025-05" db="UniProtKB">
        <authorList>
            <consortium name="RefSeq"/>
        </authorList>
    </citation>
    <scope>IDENTIFICATION</scope>
</reference>
<feature type="domain" description="SH3" evidence="6">
    <location>
        <begin position="2000"/>
        <end position="2059"/>
    </location>
</feature>
<dbReference type="SMART" id="SM00459">
    <property type="entry name" value="Sorb"/>
    <property type="match status" value="1"/>
</dbReference>
<comment type="subcellular location">
    <subcellularLocation>
        <location evidence="1">Cell junction</location>
    </subcellularLocation>
</comment>
<evidence type="ECO:0000256" key="5">
    <source>
        <dbReference type="SAM" id="MobiDB-lite"/>
    </source>
</evidence>
<name>A0A1S3SVA8_SALSA</name>
<protein>
    <submittedName>
        <fullName evidence="9 10">Sorbin and SH3 domain-containing protein 2 isoform X1</fullName>
    </submittedName>
</protein>
<keyword evidence="8" id="KW-1185">Reference proteome</keyword>
<feature type="region of interest" description="Disordered" evidence="5">
    <location>
        <begin position="1199"/>
        <end position="1222"/>
    </location>
</feature>
<feature type="compositionally biased region" description="Low complexity" evidence="5">
    <location>
        <begin position="52"/>
        <end position="65"/>
    </location>
</feature>
<feature type="compositionally biased region" description="Polar residues" evidence="5">
    <location>
        <begin position="1"/>
        <end position="25"/>
    </location>
</feature>
<feature type="region of interest" description="Disordered" evidence="5">
    <location>
        <begin position="1277"/>
        <end position="1312"/>
    </location>
</feature>
<feature type="compositionally biased region" description="Polar residues" evidence="5">
    <location>
        <begin position="278"/>
        <end position="293"/>
    </location>
</feature>
<evidence type="ECO:0000313" key="11">
    <source>
        <dbReference type="RefSeq" id="XP_014068274.2"/>
    </source>
</evidence>
<dbReference type="PaxDb" id="8030-ENSSSAP00000094028"/>
<evidence type="ECO:0000259" key="6">
    <source>
        <dbReference type="PROSITE" id="PS50002"/>
    </source>
</evidence>
<dbReference type="InterPro" id="IPR036028">
    <property type="entry name" value="SH3-like_dom_sf"/>
</dbReference>
<dbReference type="RefSeq" id="XP_014068274.2">
    <property type="nucleotide sequence ID" value="XM_014212799.2"/>
</dbReference>
<evidence type="ECO:0000256" key="2">
    <source>
        <dbReference type="ARBA" id="ARBA00022443"/>
    </source>
</evidence>
<evidence type="ECO:0000313" key="9">
    <source>
        <dbReference type="RefSeq" id="XP_014068272.2"/>
    </source>
</evidence>
<feature type="region of interest" description="Disordered" evidence="5">
    <location>
        <begin position="789"/>
        <end position="808"/>
    </location>
</feature>
<feature type="region of interest" description="Disordered" evidence="5">
    <location>
        <begin position="1671"/>
        <end position="1697"/>
    </location>
</feature>
<feature type="compositionally biased region" description="Low complexity" evidence="5">
    <location>
        <begin position="1901"/>
        <end position="1914"/>
    </location>
</feature>
<dbReference type="Pfam" id="PF00018">
    <property type="entry name" value="SH3_1"/>
    <property type="match status" value="2"/>
</dbReference>
<dbReference type="RefSeq" id="XP_014068273.2">
    <property type="nucleotide sequence ID" value="XM_014212798.2"/>
</dbReference>
<evidence type="ECO:0000256" key="3">
    <source>
        <dbReference type="ARBA" id="ARBA00022949"/>
    </source>
</evidence>
<dbReference type="CTD" id="563408"/>
<feature type="compositionally biased region" description="Basic and acidic residues" evidence="5">
    <location>
        <begin position="501"/>
        <end position="512"/>
    </location>
</feature>
<feature type="compositionally biased region" description="Low complexity" evidence="5">
    <location>
        <begin position="704"/>
        <end position="762"/>
    </location>
</feature>
<feature type="compositionally biased region" description="Polar residues" evidence="5">
    <location>
        <begin position="668"/>
        <end position="685"/>
    </location>
</feature>
<feature type="domain" description="SH3" evidence="6">
    <location>
        <begin position="1370"/>
        <end position="1429"/>
    </location>
</feature>
<evidence type="ECO:0000313" key="8">
    <source>
        <dbReference type="Proteomes" id="UP001652741"/>
    </source>
</evidence>
<feature type="compositionally biased region" description="Basic and acidic residues" evidence="5">
    <location>
        <begin position="593"/>
        <end position="614"/>
    </location>
</feature>
<feature type="compositionally biased region" description="Polar residues" evidence="5">
    <location>
        <begin position="1974"/>
        <end position="1986"/>
    </location>
</feature>
<evidence type="ECO:0000313" key="10">
    <source>
        <dbReference type="RefSeq" id="XP_014068273.2"/>
    </source>
</evidence>
<feature type="region of interest" description="Disordered" evidence="5">
    <location>
        <begin position="894"/>
        <end position="920"/>
    </location>
</feature>
<sequence>MNTDTWQSYSATESLRNGDVTTSSLAAKGFRSVRPNLQDKRSPTPAPPPPSHSSHLSSVGSSPSSYSPPLPGPGECSSSSLVLRHRSHSSGTMSSYSHYPENTSLNPNTRLTVPSTSSSSQSVYSQPQGSGMFSPRLTPLQVTESPYTPGTYPHHEPVLKDKPPLPQRGRHTSSLSIRITPPTPQVVTVPLLCQYTVPSAGPPWTGTQDTGMALLLSPPAGQQVVPPIPPHRKTSPEPTLPAYQPPLNRPFHIRLSSDPSKSPSLPPPVPMGPRTHSLPPQGSSTPEPSQSGASSVLSCSYSDLSTAVLEEELQHCALLCATDRSSQTPSPTLSQTSAITDDTALTATTYTTAVANNYMAVNGNGGITGSSYSHLQRPFSPMSYPPPPPLSPSLGLLTQARSAEVRSPGYPRMSRPPQATPAEEEYQEVLGAPRGGEGEKAPHHAGIGPVDESGIPIAIRTTVDRPKDWYKSMFKQIHVVHKPENENMDPYNTTHTVVNTDSHHRSAPDYRPAKSLQTHAPPQTHTYRPMTKSVSDNGTCNVFRNTNSLTSPSPMPPTPPPILSSAHVRERERERDRGTIDRGTVDKNQYGPPDRKVDTRKYRAEPRSIFDYEPGKSSILEQERQNTSNSNLTEVDLEDEPWYKFFAELEFGRPPPKKRLDYIVESSLQQASADRNTDRPSSSTSDYRKRRKSEVAAQQPRPASTLTTSQSTSSSLSGPNSTTSHNPVSWPVESPRSSSYSSGLNSSGRPSEPPRSSSYSSGLRQPVASSFPASPSRAKGGDISSTYSARFSCPGPSPGPNHNTSHDSVFPCLNDEAIDCVEPPEGSDESPDVCLKNGWQAHVQSQNAEAWSSAEEKPASPKLKSWSCDDLLAEDRGCPGGSVGSQVRSESVDFLSHEQQGKDHSICDSPRRERTQHHSAHDAPGFLKLYKKMHHINRQDLIGSQSSQVICSVKARILEYESELHKDRLAGWRGFSKEVPQDMVHNRISEFESLIQKSKSMPNLGGEGEATPGGPSGRGSSPQRRFSIESLLDEDPPARNPPEGQPHYPRINAPTTNNCVPIHIQITGDHHHVYPQRPASQQEVYSDSDHDAIRSNLSDFIQIEGSSFCSESDYDRCSRTSSESPYGSGHYHHHHRHHNLNHNQQKHLVSNCKGRCPASYTRFSTMLKHERAKQLTAEDPESAQSKLAFLVSPVPFRRKRGSPPHSHMQAVSTHSRPPPRYKSSMYEALDEALRDIYEHIRAERRRGSLPDNRILHRLLDELLPDIPERSSSLRALCRRSPSPEPSTVPGPQSLEQEQPYPSQPDGMPSPTCYQPEYCRLSHSASYHLTDPNNNSHVCEDDYYQDQEPARGHSYTDGGRHTPQIRMPTPEVREPARAVYDFKAQTVKELTFRKGETVYIIRQIDNNWYEGEHRGLLGIFPISYVEKIPVSKKQQPARPPPPAQVREIGEAVARYNFNADTNVELSLRKGERVILLSQVDQNWYEGKIPGSNKQGIFPVSYVDVVVKKFPTAKNPAHPNQEPSSLPQSLSADRIHPVGSAKSSSTHPRFSPPSPSLSFRTPRSSLFPSPSPSTQRAHLQAVTNDWINLTLGLSPSGTPAPTPPPYPNSSLLADLEALSTLVSPSPYPAPSHCLVSPSPAPTLGTLTSTPRNLTPSFREGHFIPITSPKAPIYPCSPEPRPSPLSSLPTTSGGTSFTSSPISPMFGSPKYGSVVDLSQIQNNTSIKPIIDSQQEKPFNPFSDTVALSPTSPKACSPIDLVVYEPSDCPSHSDHPSQSYPLSHTDPPSQHENIVELNQFISKERNQFMEDSTKDQVVDQEQEDDLCEELVSIIQGGDQSKGEEFYRQASDVTEELPKLFIEEEPAESRKMTPPYNTFTPVCRDGAEQDKGSSVRLTSPPSQQFTIPTLSTSTTSPKPLSPLISPCTTPPLPGVLHSPPPYNKQYPRLESRSSKVKPVKREVVVVGKPPRSPVMSRRSCGSPSRAQSYSPSHRRPLFTQDALNCGGEAFQVLYNYAPRNEDELELKEGDVVDVMERCDDGWFVGTSRRSTFFGTFPGNYVKQL</sequence>
<feature type="compositionally biased region" description="Polar residues" evidence="5">
    <location>
        <begin position="1519"/>
        <end position="1529"/>
    </location>
</feature>
<proteinExistence type="predicted"/>
<dbReference type="GeneID" id="106612023"/>
<dbReference type="GO" id="GO:0070161">
    <property type="term" value="C:anchoring junction"/>
    <property type="evidence" value="ECO:0007669"/>
    <property type="project" value="UniProtKB-SubCell"/>
</dbReference>
<dbReference type="GO" id="GO:0005886">
    <property type="term" value="C:plasma membrane"/>
    <property type="evidence" value="ECO:0007669"/>
    <property type="project" value="TreeGrafter"/>
</dbReference>
<dbReference type="CDD" id="cd11923">
    <property type="entry name" value="SH3_Sorbs2_2"/>
    <property type="match status" value="1"/>
</dbReference>
<evidence type="ECO:0000256" key="4">
    <source>
        <dbReference type="PROSITE-ProRule" id="PRU00192"/>
    </source>
</evidence>
<feature type="region of interest" description="Disordered" evidence="5">
    <location>
        <begin position="501"/>
        <end position="633"/>
    </location>
</feature>
<feature type="region of interest" description="Disordered" evidence="5">
    <location>
        <begin position="1"/>
        <end position="178"/>
    </location>
</feature>
<feature type="region of interest" description="Disordered" evidence="5">
    <location>
        <begin position="219"/>
        <end position="296"/>
    </location>
</feature>
<feature type="region of interest" description="Disordered" evidence="5">
    <location>
        <begin position="668"/>
        <end position="783"/>
    </location>
</feature>
<organism evidence="8 11">
    <name type="scientific">Salmo salar</name>
    <name type="common">Atlantic salmon</name>
    <dbReference type="NCBI Taxonomy" id="8030"/>
    <lineage>
        <taxon>Eukaryota</taxon>
        <taxon>Metazoa</taxon>
        <taxon>Chordata</taxon>
        <taxon>Craniata</taxon>
        <taxon>Vertebrata</taxon>
        <taxon>Euteleostomi</taxon>
        <taxon>Actinopterygii</taxon>
        <taxon>Neopterygii</taxon>
        <taxon>Teleostei</taxon>
        <taxon>Protacanthopterygii</taxon>
        <taxon>Salmoniformes</taxon>
        <taxon>Salmonidae</taxon>
        <taxon>Salmoninae</taxon>
        <taxon>Salmo</taxon>
    </lineage>
</organism>
<feature type="compositionally biased region" description="Basic and acidic residues" evidence="5">
    <location>
        <begin position="153"/>
        <end position="163"/>
    </location>
</feature>
<dbReference type="PANTHER" id="PTHR14167:SF56">
    <property type="entry name" value="SORBIN AND SH3 DOMAIN-CONTAINING PROTEIN 2"/>
    <property type="match status" value="1"/>
</dbReference>
<dbReference type="RefSeq" id="XP_014068272.2">
    <property type="nucleotide sequence ID" value="XM_014212797.2"/>
</dbReference>
<feature type="domain" description="SH3" evidence="6">
    <location>
        <begin position="1445"/>
        <end position="1506"/>
    </location>
</feature>
<keyword evidence="2 4" id="KW-0728">SH3 domain</keyword>
<feature type="compositionally biased region" description="Low complexity" evidence="5">
    <location>
        <begin position="1681"/>
        <end position="1697"/>
    </location>
</feature>
<feature type="region of interest" description="Disordered" evidence="5">
    <location>
        <begin position="1511"/>
        <end position="1574"/>
    </location>
</feature>
<feature type="region of interest" description="Disordered" evidence="5">
    <location>
        <begin position="404"/>
        <end position="452"/>
    </location>
</feature>
<feature type="compositionally biased region" description="Basic and acidic residues" evidence="5">
    <location>
        <begin position="895"/>
        <end position="913"/>
    </location>
</feature>
<dbReference type="Proteomes" id="UP001652741">
    <property type="component" value="Chromosome ssa09"/>
</dbReference>